<organism evidence="1 2">
    <name type="scientific">Marseillevirus marseillevirus</name>
    <name type="common">GBM</name>
    <dbReference type="NCBI Taxonomy" id="694581"/>
    <lineage>
        <taxon>Viruses</taxon>
        <taxon>Varidnaviria</taxon>
        <taxon>Bamfordvirae</taxon>
        <taxon>Nucleocytoviricota</taxon>
        <taxon>Megaviricetes</taxon>
        <taxon>Pimascovirales</taxon>
        <taxon>Pimascovirales incertae sedis</taxon>
        <taxon>Marseilleviridae</taxon>
        <taxon>Marseillevirus</taxon>
        <taxon>Marseillevirus massiliense</taxon>
    </lineage>
</organism>
<name>D2XA79_GBMV</name>
<organismHost>
    <name type="scientific">Acanthamoeba</name>
    <dbReference type="NCBI Taxonomy" id="5754"/>
</organismHost>
<sequence length="52" mass="6537">MFLVIYTKYKKLYYFVLLWYLVTSSVEVKFEEKYSRARAFRENQPDKFQQQI</sequence>
<evidence type="ECO:0000313" key="2">
    <source>
        <dbReference type="Proteomes" id="UP000029780"/>
    </source>
</evidence>
<dbReference type="RefSeq" id="YP_003406818.1">
    <property type="nucleotide sequence ID" value="NC_013756.1"/>
</dbReference>
<dbReference type="Proteomes" id="UP000029780">
    <property type="component" value="Segment"/>
</dbReference>
<proteinExistence type="predicted"/>
<protein>
    <submittedName>
        <fullName evidence="1">Uncharacterized protein</fullName>
    </submittedName>
</protein>
<dbReference type="EMBL" id="GU071086">
    <property type="protein sequence ID" value="ADB03856.1"/>
    <property type="molecule type" value="Genomic_DNA"/>
</dbReference>
<dbReference type="KEGG" id="vg:8746308"/>
<reference evidence="1 2" key="1">
    <citation type="journal article" date="2009" name="Proc. Natl. Acad. Sci. U.S.A.">
        <title>Giant Marseillevirus highlights the role of amoebae as a melting pot in emergence of chimeric microorganisms.</title>
        <authorList>
            <person name="Boyer M."/>
            <person name="Yutin N."/>
            <person name="Pagnier I."/>
            <person name="Barrassi L."/>
            <person name="Fournous G."/>
            <person name="Espinosa L."/>
            <person name="Robert C."/>
            <person name="Azza S."/>
            <person name="Sun S."/>
            <person name="Rossmann M.G."/>
            <person name="Suzan-Monti M."/>
            <person name="La Scola B."/>
            <person name="Koonin E.V."/>
            <person name="Raoult D."/>
        </authorList>
    </citation>
    <scope>NUCLEOTIDE SEQUENCE [LARGE SCALE GENOMIC DNA]</scope>
    <source>
        <strain evidence="1 2">T19</strain>
    </source>
</reference>
<evidence type="ECO:0000313" key="1">
    <source>
        <dbReference type="EMBL" id="ADB03856.1"/>
    </source>
</evidence>
<keyword evidence="2" id="KW-1185">Reference proteome</keyword>
<dbReference type="GeneID" id="8746308"/>
<gene>
    <name evidence="1" type="ORF">MAR_ORF071</name>
</gene>
<accession>D2XA79</accession>